<sequence>MGKEAVIYVVAFVLALGAVWLLPLGFSRVGGAVAVMVALLAAVLAKLAESVAPVWQTVLLVGLLLAAASYLLDRRFGAVLYRMTERNETGRRGTPKGAEATSLAGQAVDGGRPSARWPEMKMLPREEDVRQPIHAGQPDGNAPAHDGVGDGPPALDEIALASEEAGETAPAFAPDVLRALEEGADRHFTAPFSASADGAEEDDFLLLGGAAMGDDGRDGSETEEEKRFLSELSLLPLEDAASEIEPVRRLDDWLDELPVAVTPDIEAAVLQTGKAADSLDDGRQGLRDGAGVLPPEWAGFEQTGGFIDRDGFALERKPTVERPPFAELPKGIELSPLDIGDAMEAAGMEADEETALEPPGGERREHSGRINEEEALSKGREEGESCDVEEGEQKAEGETQAAGPPRGERKTVRPEVVQAVALELRLSRRRLDAGSYERCLRRCLEAPLSDRDYYVLARLLMEHYVLEQQYDKLAIWLDELAGRFGAYPAVAEELALWRQQAAALANKLG</sequence>
<feature type="transmembrane region" description="Helical" evidence="2">
    <location>
        <begin position="54"/>
        <end position="72"/>
    </location>
</feature>
<proteinExistence type="predicted"/>
<evidence type="ECO:0000313" key="4">
    <source>
        <dbReference type="Proteomes" id="UP000015500"/>
    </source>
</evidence>
<reference evidence="3 4" key="1">
    <citation type="journal article" date="2014" name="Genome Announc.">
        <title>Complete Genome Sequence of the Thermophilic Polychlorinated Biphenyl Degrader Geobacillus sp. Strain JF8 (NBRC 109937).</title>
        <authorList>
            <person name="Shintani M."/>
            <person name="Ohtsubo Y."/>
            <person name="Fukuda K."/>
            <person name="Hosoyama A."/>
            <person name="Ohji S."/>
            <person name="Yamazoe A."/>
            <person name="Fujita N."/>
            <person name="Nagata Y."/>
            <person name="Tsuda M."/>
            <person name="Hatta T."/>
            <person name="Kimbara K."/>
        </authorList>
    </citation>
    <scope>NUCLEOTIDE SEQUENCE [LARGE SCALE GENOMIC DNA]</scope>
    <source>
        <strain evidence="3 4">JF8</strain>
    </source>
</reference>
<feature type="compositionally biased region" description="Basic and acidic residues" evidence="1">
    <location>
        <begin position="360"/>
        <end position="383"/>
    </location>
</feature>
<name>S5Z1R1_GEOG3</name>
<dbReference type="Proteomes" id="UP000015500">
    <property type="component" value="Chromosome"/>
</dbReference>
<gene>
    <name evidence="3" type="ORF">M493_13640</name>
</gene>
<keyword evidence="4" id="KW-1185">Reference proteome</keyword>
<dbReference type="EMBL" id="CP006254">
    <property type="protein sequence ID" value="AGT32969.1"/>
    <property type="molecule type" value="Genomic_DNA"/>
</dbReference>
<accession>S5Z1R1</accession>
<keyword evidence="2" id="KW-1133">Transmembrane helix</keyword>
<feature type="transmembrane region" description="Helical" evidence="2">
    <location>
        <begin position="29"/>
        <end position="48"/>
    </location>
</feature>
<protein>
    <submittedName>
        <fullName evidence="3">Uncharacterized protein</fullName>
    </submittedName>
</protein>
<dbReference type="STRING" id="1921421.M493_13640"/>
<evidence type="ECO:0000256" key="1">
    <source>
        <dbReference type="SAM" id="MobiDB-lite"/>
    </source>
</evidence>
<dbReference type="HOGENOM" id="CLU_592845_0_0_9"/>
<feature type="region of interest" description="Disordered" evidence="1">
    <location>
        <begin position="87"/>
        <end position="115"/>
    </location>
</feature>
<dbReference type="PATRIC" id="fig|1345697.3.peg.2662"/>
<feature type="transmembrane region" description="Helical" evidence="2">
    <location>
        <begin position="6"/>
        <end position="22"/>
    </location>
</feature>
<dbReference type="KEGG" id="gjf:M493_13640"/>
<evidence type="ECO:0000313" key="3">
    <source>
        <dbReference type="EMBL" id="AGT32969.1"/>
    </source>
</evidence>
<keyword evidence="2" id="KW-0472">Membrane</keyword>
<dbReference type="RefSeq" id="WP_020960759.1">
    <property type="nucleotide sequence ID" value="NC_022080.4"/>
</dbReference>
<evidence type="ECO:0000256" key="2">
    <source>
        <dbReference type="SAM" id="Phobius"/>
    </source>
</evidence>
<dbReference type="OrthoDB" id="2697527at2"/>
<organism evidence="3 4">
    <name type="scientific">Geobacillus genomosp. 3</name>
    <dbReference type="NCBI Taxonomy" id="1921421"/>
    <lineage>
        <taxon>Bacteria</taxon>
        <taxon>Bacillati</taxon>
        <taxon>Bacillota</taxon>
        <taxon>Bacilli</taxon>
        <taxon>Bacillales</taxon>
        <taxon>Anoxybacillaceae</taxon>
        <taxon>Geobacillus</taxon>
    </lineage>
</organism>
<keyword evidence="2" id="KW-0812">Transmembrane</keyword>
<feature type="region of interest" description="Disordered" evidence="1">
    <location>
        <begin position="349"/>
        <end position="412"/>
    </location>
</feature>
<dbReference type="AlphaFoldDB" id="S5Z1R1"/>